<keyword evidence="4" id="KW-0520">NAD</keyword>
<dbReference type="Gene3D" id="1.10.8.610">
    <property type="entry name" value="SirC, precorrin-2 dehydrogenase, C-terminal helical domain-like"/>
    <property type="match status" value="1"/>
</dbReference>
<evidence type="ECO:0000256" key="3">
    <source>
        <dbReference type="ARBA" id="ARBA00023002"/>
    </source>
</evidence>
<evidence type="ECO:0000256" key="1">
    <source>
        <dbReference type="ARBA" id="ARBA00005010"/>
    </source>
</evidence>
<dbReference type="GO" id="GO:0032259">
    <property type="term" value="P:methylation"/>
    <property type="evidence" value="ECO:0007669"/>
    <property type="project" value="UniProtKB-KW"/>
</dbReference>
<evidence type="ECO:0000259" key="7">
    <source>
        <dbReference type="Pfam" id="PF14824"/>
    </source>
</evidence>
<dbReference type="GO" id="GO:0019354">
    <property type="term" value="P:siroheme biosynthetic process"/>
    <property type="evidence" value="ECO:0007669"/>
    <property type="project" value="UniProtKB-UniPathway"/>
</dbReference>
<dbReference type="InterPro" id="IPR036291">
    <property type="entry name" value="NAD(P)-bd_dom_sf"/>
</dbReference>
<proteinExistence type="predicted"/>
<dbReference type="EC" id="1.3.1.76" evidence="2"/>
<sequence>MKYYPVGLNIQDRNCLVVGGGRVGARKAETLARCRARVKVVSPCFDETLWNHLVSTVELVKREYLPQDLKGMFLVVGATDNRQLNKTIGKQARQAGILFNGADLPELSDFIVPAVVKRGDLTIAVSTSGNSPAFAKKIKHQLEGRFGPEYERFLSLMGKIRQNLLAREHAPGSHKKIFKQLIDSQLLDRMRENDQEAIERLVVDILGNRHGVETLFQEKNK</sequence>
<keyword evidence="5" id="KW-0627">Porphyrin biosynthesis</keyword>
<dbReference type="InterPro" id="IPR028281">
    <property type="entry name" value="Sirohaem_synthase_central"/>
</dbReference>
<comment type="catalytic activity">
    <reaction evidence="6">
        <text>precorrin-2 + NAD(+) = sirohydrochlorin + NADH + 2 H(+)</text>
        <dbReference type="Rhea" id="RHEA:15613"/>
        <dbReference type="ChEBI" id="CHEBI:15378"/>
        <dbReference type="ChEBI" id="CHEBI:57540"/>
        <dbReference type="ChEBI" id="CHEBI:57945"/>
        <dbReference type="ChEBI" id="CHEBI:58351"/>
        <dbReference type="ChEBI" id="CHEBI:58827"/>
        <dbReference type="EC" id="1.3.1.76"/>
    </reaction>
</comment>
<name>C0QLB5_DESAH</name>
<dbReference type="KEGG" id="dat:HRM2_10890"/>
<dbReference type="InterPro" id="IPR028161">
    <property type="entry name" value="Met8-like"/>
</dbReference>
<keyword evidence="3 8" id="KW-0560">Oxidoreductase</keyword>
<dbReference type="GO" id="GO:0008168">
    <property type="term" value="F:methyltransferase activity"/>
    <property type="evidence" value="ECO:0007669"/>
    <property type="project" value="UniProtKB-KW"/>
</dbReference>
<dbReference type="Pfam" id="PF14824">
    <property type="entry name" value="Sirohm_synth_M"/>
    <property type="match status" value="1"/>
</dbReference>
<protein>
    <recommendedName>
        <fullName evidence="2">precorrin-2 dehydrogenase</fullName>
        <ecNumber evidence="2">1.3.1.76</ecNumber>
    </recommendedName>
</protein>
<dbReference type="Proteomes" id="UP000000442">
    <property type="component" value="Chromosome"/>
</dbReference>
<dbReference type="RefSeq" id="WP_015902990.1">
    <property type="nucleotide sequence ID" value="NC_012108.1"/>
</dbReference>
<dbReference type="NCBIfam" id="TIGR01470">
    <property type="entry name" value="cysG_Nterm"/>
    <property type="match status" value="1"/>
</dbReference>
<evidence type="ECO:0000256" key="6">
    <source>
        <dbReference type="ARBA" id="ARBA00047561"/>
    </source>
</evidence>
<accession>C0QLB5</accession>
<dbReference type="SUPFAM" id="SSF51735">
    <property type="entry name" value="NAD(P)-binding Rossmann-fold domains"/>
    <property type="match status" value="1"/>
</dbReference>
<evidence type="ECO:0000256" key="2">
    <source>
        <dbReference type="ARBA" id="ARBA00012400"/>
    </source>
</evidence>
<feature type="domain" description="Siroheme synthase central" evidence="7">
    <location>
        <begin position="118"/>
        <end position="143"/>
    </location>
</feature>
<keyword evidence="8" id="KW-0808">Transferase</keyword>
<dbReference type="InterPro" id="IPR006367">
    <property type="entry name" value="Sirohaem_synthase_N"/>
</dbReference>
<organism evidence="8 9">
    <name type="scientific">Desulforapulum autotrophicum (strain ATCC 43914 / DSM 3382 / VKM B-1955 / HRM2)</name>
    <name type="common">Desulfobacterium autotrophicum</name>
    <dbReference type="NCBI Taxonomy" id="177437"/>
    <lineage>
        <taxon>Bacteria</taxon>
        <taxon>Pseudomonadati</taxon>
        <taxon>Thermodesulfobacteriota</taxon>
        <taxon>Desulfobacteria</taxon>
        <taxon>Desulfobacterales</taxon>
        <taxon>Desulfobacteraceae</taxon>
        <taxon>Desulforapulum</taxon>
    </lineage>
</organism>
<dbReference type="UniPathway" id="UPA00262">
    <property type="reaction ID" value="UER00222"/>
</dbReference>
<dbReference type="GO" id="GO:0004325">
    <property type="term" value="F:ferrochelatase activity"/>
    <property type="evidence" value="ECO:0007669"/>
    <property type="project" value="InterPro"/>
</dbReference>
<dbReference type="EMBL" id="CP001087">
    <property type="protein sequence ID" value="ACN14201.1"/>
    <property type="molecule type" value="Genomic_DNA"/>
</dbReference>
<dbReference type="SUPFAM" id="SSF75615">
    <property type="entry name" value="Siroheme synthase middle domains-like"/>
    <property type="match status" value="1"/>
</dbReference>
<keyword evidence="9" id="KW-1185">Reference proteome</keyword>
<dbReference type="eggNOG" id="COG1648">
    <property type="taxonomic scope" value="Bacteria"/>
</dbReference>
<dbReference type="InterPro" id="IPR042518">
    <property type="entry name" value="SirC_C"/>
</dbReference>
<dbReference type="PANTHER" id="PTHR35330:SF1">
    <property type="entry name" value="SIROHEME BIOSYNTHESIS PROTEIN MET8"/>
    <property type="match status" value="1"/>
</dbReference>
<dbReference type="STRING" id="177437.HRM2_10890"/>
<evidence type="ECO:0000256" key="5">
    <source>
        <dbReference type="ARBA" id="ARBA00023244"/>
    </source>
</evidence>
<evidence type="ECO:0000256" key="4">
    <source>
        <dbReference type="ARBA" id="ARBA00023027"/>
    </source>
</evidence>
<keyword evidence="8" id="KW-0489">Methyltransferase</keyword>
<comment type="pathway">
    <text evidence="1">Porphyrin-containing compound metabolism; siroheme biosynthesis; sirohydrochlorin from precorrin-2: step 1/1.</text>
</comment>
<evidence type="ECO:0000313" key="8">
    <source>
        <dbReference type="EMBL" id="ACN14201.1"/>
    </source>
</evidence>
<dbReference type="AlphaFoldDB" id="C0QLB5"/>
<dbReference type="OrthoDB" id="9815856at2"/>
<dbReference type="HOGENOM" id="CLU_011276_8_1_7"/>
<gene>
    <name evidence="8" type="primary">cysG</name>
    <name evidence="8" type="ordered locus">HRM2_10890</name>
</gene>
<evidence type="ECO:0000313" key="9">
    <source>
        <dbReference type="Proteomes" id="UP000000442"/>
    </source>
</evidence>
<reference evidence="8 9" key="1">
    <citation type="journal article" date="2009" name="Environ. Microbiol.">
        <title>Genome sequence of Desulfobacterium autotrophicum HRM2, a marine sulfate reducer oxidizing organic carbon completely to carbon dioxide.</title>
        <authorList>
            <person name="Strittmatter A.W."/>
            <person name="Liesegang H."/>
            <person name="Rabus R."/>
            <person name="Decker I."/>
            <person name="Amann J."/>
            <person name="Andres S."/>
            <person name="Henne A."/>
            <person name="Fricke W.F."/>
            <person name="Martinez-Arias R."/>
            <person name="Bartels D."/>
            <person name="Goesmann A."/>
            <person name="Krause L."/>
            <person name="Puehler A."/>
            <person name="Klenk H.P."/>
            <person name="Richter M."/>
            <person name="Schuler M."/>
            <person name="Gloeckner F.O."/>
            <person name="Meyerdierks A."/>
            <person name="Gottschalk G."/>
            <person name="Amann R."/>
        </authorList>
    </citation>
    <scope>NUCLEOTIDE SEQUENCE [LARGE SCALE GENOMIC DNA]</scope>
    <source>
        <strain evidence="9">ATCC 43914 / DSM 3382 / HRM2</strain>
    </source>
</reference>
<dbReference type="Gene3D" id="3.40.50.720">
    <property type="entry name" value="NAD(P)-binding Rossmann-like Domain"/>
    <property type="match status" value="1"/>
</dbReference>
<dbReference type="Pfam" id="PF13241">
    <property type="entry name" value="NAD_binding_7"/>
    <property type="match status" value="1"/>
</dbReference>
<dbReference type="GO" id="GO:0043115">
    <property type="term" value="F:precorrin-2 dehydrogenase activity"/>
    <property type="evidence" value="ECO:0007669"/>
    <property type="project" value="UniProtKB-EC"/>
</dbReference>
<dbReference type="PANTHER" id="PTHR35330">
    <property type="entry name" value="SIROHEME BIOSYNTHESIS PROTEIN MET8"/>
    <property type="match status" value="1"/>
</dbReference>